<keyword evidence="1" id="KW-0805">Transcription regulation</keyword>
<dbReference type="InterPro" id="IPR014757">
    <property type="entry name" value="Tscrpt_reg_IclR_C"/>
</dbReference>
<dbReference type="PANTHER" id="PTHR30136">
    <property type="entry name" value="HELIX-TURN-HELIX TRANSCRIPTIONAL REGULATOR, ICLR FAMILY"/>
    <property type="match status" value="1"/>
</dbReference>
<dbReference type="InterPro" id="IPR036390">
    <property type="entry name" value="WH_DNA-bd_sf"/>
</dbReference>
<evidence type="ECO:0000256" key="5">
    <source>
        <dbReference type="ARBA" id="ARBA00042627"/>
    </source>
</evidence>
<feature type="domain" description="IclR-ED" evidence="7">
    <location>
        <begin position="68"/>
        <end position="250"/>
    </location>
</feature>
<evidence type="ECO:0000259" key="6">
    <source>
        <dbReference type="PROSITE" id="PS51077"/>
    </source>
</evidence>
<dbReference type="Proteomes" id="UP001414441">
    <property type="component" value="Unassembled WGS sequence"/>
</dbReference>
<evidence type="ECO:0000256" key="2">
    <source>
        <dbReference type="ARBA" id="ARBA00023125"/>
    </source>
</evidence>
<dbReference type="SUPFAM" id="SSF55781">
    <property type="entry name" value="GAF domain-like"/>
    <property type="match status" value="1"/>
</dbReference>
<dbReference type="InterPro" id="IPR050707">
    <property type="entry name" value="HTH_MetabolicPath_Reg"/>
</dbReference>
<dbReference type="Pfam" id="PF09339">
    <property type="entry name" value="HTH_IclR"/>
    <property type="match status" value="1"/>
</dbReference>
<keyword evidence="3" id="KW-0804">Transcription</keyword>
<accession>A0ABV0D7G4</accession>
<dbReference type="PROSITE" id="PS51077">
    <property type="entry name" value="HTH_ICLR"/>
    <property type="match status" value="1"/>
</dbReference>
<comment type="caution">
    <text evidence="8">The sequence shown here is derived from an EMBL/GenBank/DDBJ whole genome shotgun (WGS) entry which is preliminary data.</text>
</comment>
<dbReference type="Gene3D" id="1.10.10.10">
    <property type="entry name" value="Winged helix-like DNA-binding domain superfamily/Winged helix DNA-binding domain"/>
    <property type="match status" value="1"/>
</dbReference>
<dbReference type="InterPro" id="IPR036388">
    <property type="entry name" value="WH-like_DNA-bd_sf"/>
</dbReference>
<evidence type="ECO:0000313" key="8">
    <source>
        <dbReference type="EMBL" id="MEN8626609.1"/>
    </source>
</evidence>
<dbReference type="InterPro" id="IPR029016">
    <property type="entry name" value="GAF-like_dom_sf"/>
</dbReference>
<dbReference type="Pfam" id="PF01614">
    <property type="entry name" value="IclR_C"/>
    <property type="match status" value="1"/>
</dbReference>
<protein>
    <recommendedName>
        <fullName evidence="4">HTH-type transcriptional repressor AllR</fullName>
    </recommendedName>
    <alternativeName>
        <fullName evidence="5">Negative regulator of allantoin and glyoxylate utilization operons</fullName>
    </alternativeName>
</protein>
<dbReference type="SUPFAM" id="SSF46785">
    <property type="entry name" value="Winged helix' DNA-binding domain"/>
    <property type="match status" value="1"/>
</dbReference>
<evidence type="ECO:0000256" key="3">
    <source>
        <dbReference type="ARBA" id="ARBA00023163"/>
    </source>
</evidence>
<gene>
    <name evidence="8" type="ORF">ABFV72_11370</name>
</gene>
<organism evidence="8 9">
    <name type="scientific">Psychrobacter proteolyticus</name>
    <dbReference type="NCBI Taxonomy" id="147825"/>
    <lineage>
        <taxon>Bacteria</taxon>
        <taxon>Pseudomonadati</taxon>
        <taxon>Pseudomonadota</taxon>
        <taxon>Gammaproteobacteria</taxon>
        <taxon>Moraxellales</taxon>
        <taxon>Moraxellaceae</taxon>
        <taxon>Psychrobacter</taxon>
    </lineage>
</organism>
<feature type="domain" description="HTH iclR-type" evidence="6">
    <location>
        <begin position="6"/>
        <end position="67"/>
    </location>
</feature>
<name>A0ABV0D7G4_9GAMM</name>
<keyword evidence="2" id="KW-0238">DNA-binding</keyword>
<evidence type="ECO:0000256" key="1">
    <source>
        <dbReference type="ARBA" id="ARBA00023015"/>
    </source>
</evidence>
<evidence type="ECO:0000259" key="7">
    <source>
        <dbReference type="PROSITE" id="PS51078"/>
    </source>
</evidence>
<dbReference type="PROSITE" id="PS51078">
    <property type="entry name" value="ICLR_ED"/>
    <property type="match status" value="1"/>
</dbReference>
<dbReference type="SMART" id="SM00346">
    <property type="entry name" value="HTH_ICLR"/>
    <property type="match status" value="1"/>
</dbReference>
<dbReference type="Gene3D" id="3.30.450.40">
    <property type="match status" value="1"/>
</dbReference>
<dbReference type="InterPro" id="IPR005471">
    <property type="entry name" value="Tscrpt_reg_IclR_N"/>
</dbReference>
<dbReference type="RefSeq" id="WP_347163774.1">
    <property type="nucleotide sequence ID" value="NZ_JBDLOB010000008.1"/>
</dbReference>
<sequence length="256" mass="28197">MSSTAVPALDKTFQILDLITDSSQPLTAAHIAKELGLPRSSTHNILQSLLTKHVIYKDPESRFHLGSYLMYWAGKYEQQQGVTQLFKDLIVQYPVLLQHTVTLSKLDLGEVVFLACHESPAPLGFTFRAGVRVPAVFSATGKAMLSTLSMDNIKSLYKDEFPTPMTQHGVKNFTDLSAELAATQKSRLSLDDGQLRDGMYCLGTYIRNASGNAVAGMAVSFLQGEYESKRAEVSAVLIELAEQIEQHLGFNPNAER</sequence>
<dbReference type="EMBL" id="JBDLOB010000008">
    <property type="protein sequence ID" value="MEN8626609.1"/>
    <property type="molecule type" value="Genomic_DNA"/>
</dbReference>
<proteinExistence type="predicted"/>
<evidence type="ECO:0000256" key="4">
    <source>
        <dbReference type="ARBA" id="ARBA00040379"/>
    </source>
</evidence>
<dbReference type="PANTHER" id="PTHR30136:SF24">
    <property type="entry name" value="HTH-TYPE TRANSCRIPTIONAL REPRESSOR ALLR"/>
    <property type="match status" value="1"/>
</dbReference>
<evidence type="ECO:0000313" key="9">
    <source>
        <dbReference type="Proteomes" id="UP001414441"/>
    </source>
</evidence>
<keyword evidence="9" id="KW-1185">Reference proteome</keyword>
<reference evidence="8 9" key="1">
    <citation type="submission" date="2024-05" db="EMBL/GenBank/DDBJ databases">
        <title>Genome sequencing of Marine Estuary Bacteria, Pseudoalteromonas distincta strain FA, Psychrobacter proteolyticus strain EA, and Shewanella baltica strain CA.</title>
        <authorList>
            <person name="Dieffenbach S.A."/>
            <person name="Maclea K.S."/>
        </authorList>
    </citation>
    <scope>NUCLEOTIDE SEQUENCE [LARGE SCALE GENOMIC DNA]</scope>
    <source>
        <strain evidence="8 9">EA</strain>
    </source>
</reference>